<dbReference type="PANTHER" id="PTHR11659">
    <property type="entry name" value="GLUTAMYL-TRNA GLN AMIDOTRANSFERASE SUBUNIT B MITOCHONDRIAL AND PROKARYOTIC PET112-RELATED"/>
    <property type="match status" value="1"/>
</dbReference>
<dbReference type="RefSeq" id="WP_052220454.1">
    <property type="nucleotide sequence ID" value="NZ_LHUR01000012.1"/>
</dbReference>
<dbReference type="Pfam" id="PF02637">
    <property type="entry name" value="GatB_Yqey"/>
    <property type="match status" value="1"/>
</dbReference>
<keyword evidence="5 10" id="KW-0067">ATP-binding</keyword>
<dbReference type="Gene3D" id="1.10.150.380">
    <property type="entry name" value="GatB domain, N-terminal subdomain"/>
    <property type="match status" value="1"/>
</dbReference>
<keyword evidence="3 10" id="KW-0436">Ligase</keyword>
<evidence type="ECO:0000256" key="10">
    <source>
        <dbReference type="HAMAP-Rule" id="MF_00121"/>
    </source>
</evidence>
<keyword evidence="6 10" id="KW-0648">Protein biosynthesis</keyword>
<evidence type="ECO:0000256" key="4">
    <source>
        <dbReference type="ARBA" id="ARBA00022741"/>
    </source>
</evidence>
<evidence type="ECO:0000256" key="2">
    <source>
        <dbReference type="ARBA" id="ARBA00011123"/>
    </source>
</evidence>
<dbReference type="InterPro" id="IPR003789">
    <property type="entry name" value="Asn/Gln_tRNA_amidoTrase-B-like"/>
</dbReference>
<dbReference type="SUPFAM" id="SSF89095">
    <property type="entry name" value="GatB/YqeY motif"/>
    <property type="match status" value="1"/>
</dbReference>
<proteinExistence type="inferred from homology"/>
<dbReference type="FunFam" id="1.10.10.410:FF:000001">
    <property type="entry name" value="Aspartyl/glutamyl-tRNA(Asn/Gln) amidotransferase subunit B"/>
    <property type="match status" value="1"/>
</dbReference>
<dbReference type="STRING" id="36844.SAMN04488501_103132"/>
<dbReference type="InterPro" id="IPR017958">
    <property type="entry name" value="Gln-tRNA_amidoTrfase_suB_CS"/>
</dbReference>
<dbReference type="GO" id="GO:0050566">
    <property type="term" value="F:asparaginyl-tRNA synthase (glutamine-hydrolyzing) activity"/>
    <property type="evidence" value="ECO:0007669"/>
    <property type="project" value="RHEA"/>
</dbReference>
<dbReference type="GO" id="GO:0006412">
    <property type="term" value="P:translation"/>
    <property type="evidence" value="ECO:0007669"/>
    <property type="project" value="UniProtKB-UniRule"/>
</dbReference>
<keyword evidence="12" id="KW-0808">Transferase</keyword>
<comment type="function">
    <text evidence="7 10">Allows the formation of correctly charged Asn-tRNA(Asn) or Gln-tRNA(Gln) through the transamidation of misacylated Asp-tRNA(Asn) or Glu-tRNA(Gln) in organisms which lack either or both of asparaginyl-tRNA or glutaminyl-tRNA synthetases. The reaction takes place in the presence of glutamine and ATP through an activated phospho-Asp-tRNA(Asn) or phospho-Glu-tRNA(Gln).</text>
</comment>
<keyword evidence="13" id="KW-1185">Reference proteome</keyword>
<comment type="similarity">
    <text evidence="1 10">Belongs to the GatB/GatE family. GatB subfamily.</text>
</comment>
<dbReference type="PATRIC" id="fig|1121318.3.peg.873"/>
<evidence type="ECO:0000256" key="5">
    <source>
        <dbReference type="ARBA" id="ARBA00022840"/>
    </source>
</evidence>
<dbReference type="AlphaFoldDB" id="A0A0L6ZCN3"/>
<evidence type="ECO:0000256" key="8">
    <source>
        <dbReference type="ARBA" id="ARBA00047380"/>
    </source>
</evidence>
<dbReference type="InterPro" id="IPR042114">
    <property type="entry name" value="GatB_C_1"/>
</dbReference>
<name>A0A0L6ZCN3_9CLOT</name>
<reference evidence="13" key="1">
    <citation type="submission" date="2015-08" db="EMBL/GenBank/DDBJ databases">
        <title>Genome sequence of the strict anaerobe Clostridium homopropionicum LuHBu1 (DSM 5847T).</title>
        <authorList>
            <person name="Poehlein A."/>
            <person name="Beck M."/>
            <person name="Schiel-Bengelsdorf B."/>
            <person name="Bengelsdorf F.R."/>
            <person name="Daniel R."/>
            <person name="Duerre P."/>
        </authorList>
    </citation>
    <scope>NUCLEOTIDE SEQUENCE [LARGE SCALE GENOMIC DNA]</scope>
    <source>
        <strain evidence="13">DSM 5847</strain>
    </source>
</reference>
<dbReference type="HAMAP" id="MF_00121">
    <property type="entry name" value="GatB"/>
    <property type="match status" value="1"/>
</dbReference>
<dbReference type="InterPro" id="IPR014746">
    <property type="entry name" value="Gln_synth/guanido_kin_cat_dom"/>
</dbReference>
<evidence type="ECO:0000313" key="13">
    <source>
        <dbReference type="Proteomes" id="UP000037043"/>
    </source>
</evidence>
<evidence type="ECO:0000256" key="9">
    <source>
        <dbReference type="ARBA" id="ARBA00047913"/>
    </source>
</evidence>
<comment type="subunit">
    <text evidence="2 10">Heterotrimer of A, B and C subunits.</text>
</comment>
<evidence type="ECO:0000313" key="12">
    <source>
        <dbReference type="EMBL" id="KOA20726.1"/>
    </source>
</evidence>
<accession>A0A0L6ZCN3</accession>
<dbReference type="EC" id="6.3.5.-" evidence="10"/>
<dbReference type="GO" id="GO:0050567">
    <property type="term" value="F:glutaminyl-tRNA synthase (glutamine-hydrolyzing) activity"/>
    <property type="evidence" value="ECO:0007669"/>
    <property type="project" value="UniProtKB-UniRule"/>
</dbReference>
<evidence type="ECO:0000256" key="3">
    <source>
        <dbReference type="ARBA" id="ARBA00022598"/>
    </source>
</evidence>
<comment type="catalytic activity">
    <reaction evidence="8 10">
        <text>L-aspartyl-tRNA(Asn) + L-glutamine + ATP + H2O = L-asparaginyl-tRNA(Asn) + L-glutamate + ADP + phosphate + 2 H(+)</text>
        <dbReference type="Rhea" id="RHEA:14513"/>
        <dbReference type="Rhea" id="RHEA-COMP:9674"/>
        <dbReference type="Rhea" id="RHEA-COMP:9677"/>
        <dbReference type="ChEBI" id="CHEBI:15377"/>
        <dbReference type="ChEBI" id="CHEBI:15378"/>
        <dbReference type="ChEBI" id="CHEBI:29985"/>
        <dbReference type="ChEBI" id="CHEBI:30616"/>
        <dbReference type="ChEBI" id="CHEBI:43474"/>
        <dbReference type="ChEBI" id="CHEBI:58359"/>
        <dbReference type="ChEBI" id="CHEBI:78515"/>
        <dbReference type="ChEBI" id="CHEBI:78516"/>
        <dbReference type="ChEBI" id="CHEBI:456216"/>
    </reaction>
</comment>
<keyword evidence="4 10" id="KW-0547">Nucleotide-binding</keyword>
<gene>
    <name evidence="10 12" type="primary">gatB</name>
    <name evidence="12" type="ORF">CLHOM_08680</name>
</gene>
<dbReference type="GO" id="GO:0016740">
    <property type="term" value="F:transferase activity"/>
    <property type="evidence" value="ECO:0007669"/>
    <property type="project" value="UniProtKB-KW"/>
</dbReference>
<dbReference type="InterPro" id="IPR018027">
    <property type="entry name" value="Asn/Gln_amidotransferase"/>
</dbReference>
<evidence type="ECO:0000256" key="7">
    <source>
        <dbReference type="ARBA" id="ARBA00024799"/>
    </source>
</evidence>
<dbReference type="InterPro" id="IPR006075">
    <property type="entry name" value="Asn/Gln-tRNA_Trfase_suB/E_cat"/>
</dbReference>
<evidence type="ECO:0000256" key="6">
    <source>
        <dbReference type="ARBA" id="ARBA00022917"/>
    </source>
</evidence>
<dbReference type="SUPFAM" id="SSF55931">
    <property type="entry name" value="Glutamine synthetase/guanido kinase"/>
    <property type="match status" value="1"/>
</dbReference>
<comment type="caution">
    <text evidence="12">The sequence shown here is derived from an EMBL/GenBank/DDBJ whole genome shotgun (WGS) entry which is preliminary data.</text>
</comment>
<dbReference type="InterPro" id="IPR004413">
    <property type="entry name" value="GatB"/>
</dbReference>
<dbReference type="Pfam" id="PF02934">
    <property type="entry name" value="GatB_N"/>
    <property type="match status" value="1"/>
</dbReference>
<dbReference type="InterPro" id="IPR023168">
    <property type="entry name" value="GatB_Yqey_C_2"/>
</dbReference>
<dbReference type="Gene3D" id="1.10.10.410">
    <property type="match status" value="1"/>
</dbReference>
<dbReference type="SMART" id="SM00845">
    <property type="entry name" value="GatB_Yqey"/>
    <property type="match status" value="1"/>
</dbReference>
<sequence length="473" mass="53285">MGYEIVCGIETHIELATNTKIFCNCTTAFGGDPNTHCCPVCTGQPGSLPILNKKVVEYAVRAGLAVHCKINNISHMDRKNYVYPDLPKAYQISQYDEPICEHGYIELDSGKRIGITRIHIEEDAGKLVHENGYTYVDYNRGGVPLIEIVSEPDISSPEEAKEYAEKLQLIMRYVGISDCKMQEGSMRCDVNVSLREAGAKEFGTRTETKNINSLNFIQKAMYAEIERQTDILEAGGTIIQETMRYDDVSDSVSPMREKENSDDYRYFPDPDIIRFEIPQEKVDEIQNSLPELPFDKLRRYIDELQLPEGTAKQLFKYRRITEFFEEALTEGASIKNASNLITGTIYASMSTEEDKELFKVLISAKQFASLVKLLDEKKINVKMAQSTLQQMLESGKSPEEFIKAEDMEGISDADLTKLCQEAIDANPKAVEDVKAGKDKAINSMFGYIMKQTKGKADVKKAEAIIRELISKIS</sequence>
<feature type="domain" description="Asn/Gln amidotransferase" evidence="11">
    <location>
        <begin position="322"/>
        <end position="469"/>
    </location>
</feature>
<dbReference type="NCBIfam" id="TIGR00133">
    <property type="entry name" value="gatB"/>
    <property type="match status" value="1"/>
</dbReference>
<dbReference type="NCBIfam" id="NF004012">
    <property type="entry name" value="PRK05477.1-2"/>
    <property type="match status" value="1"/>
</dbReference>
<protein>
    <recommendedName>
        <fullName evidence="10">Aspartyl/glutamyl-tRNA(Asn/Gln) amidotransferase subunit B</fullName>
        <shortName evidence="10">Asp/Glu-ADT subunit B</shortName>
        <ecNumber evidence="10">6.3.5.-</ecNumber>
    </recommendedName>
</protein>
<organism evidence="12 13">
    <name type="scientific">Clostridium homopropionicum DSM 5847</name>
    <dbReference type="NCBI Taxonomy" id="1121318"/>
    <lineage>
        <taxon>Bacteria</taxon>
        <taxon>Bacillati</taxon>
        <taxon>Bacillota</taxon>
        <taxon>Clostridia</taxon>
        <taxon>Eubacteriales</taxon>
        <taxon>Clostridiaceae</taxon>
        <taxon>Clostridium</taxon>
    </lineage>
</organism>
<dbReference type="EMBL" id="LHUR01000012">
    <property type="protein sequence ID" value="KOA20726.1"/>
    <property type="molecule type" value="Genomic_DNA"/>
</dbReference>
<dbReference type="Proteomes" id="UP000037043">
    <property type="component" value="Unassembled WGS sequence"/>
</dbReference>
<dbReference type="GO" id="GO:0005524">
    <property type="term" value="F:ATP binding"/>
    <property type="evidence" value="ECO:0007669"/>
    <property type="project" value="UniProtKB-KW"/>
</dbReference>
<comment type="catalytic activity">
    <reaction evidence="9 10">
        <text>L-glutamyl-tRNA(Gln) + L-glutamine + ATP + H2O = L-glutaminyl-tRNA(Gln) + L-glutamate + ADP + phosphate + H(+)</text>
        <dbReference type="Rhea" id="RHEA:17521"/>
        <dbReference type="Rhea" id="RHEA-COMP:9681"/>
        <dbReference type="Rhea" id="RHEA-COMP:9684"/>
        <dbReference type="ChEBI" id="CHEBI:15377"/>
        <dbReference type="ChEBI" id="CHEBI:15378"/>
        <dbReference type="ChEBI" id="CHEBI:29985"/>
        <dbReference type="ChEBI" id="CHEBI:30616"/>
        <dbReference type="ChEBI" id="CHEBI:43474"/>
        <dbReference type="ChEBI" id="CHEBI:58359"/>
        <dbReference type="ChEBI" id="CHEBI:78520"/>
        <dbReference type="ChEBI" id="CHEBI:78521"/>
        <dbReference type="ChEBI" id="CHEBI:456216"/>
    </reaction>
</comment>
<dbReference type="NCBIfam" id="NF004014">
    <property type="entry name" value="PRK05477.1-4"/>
    <property type="match status" value="1"/>
</dbReference>
<dbReference type="InterPro" id="IPR017959">
    <property type="entry name" value="Asn/Gln-tRNA_amidoTrfase_suB/E"/>
</dbReference>
<dbReference type="PROSITE" id="PS01234">
    <property type="entry name" value="GATB"/>
    <property type="match status" value="1"/>
</dbReference>
<evidence type="ECO:0000259" key="11">
    <source>
        <dbReference type="SMART" id="SM00845"/>
    </source>
</evidence>
<evidence type="ECO:0000256" key="1">
    <source>
        <dbReference type="ARBA" id="ARBA00005306"/>
    </source>
</evidence>